<dbReference type="GeneID" id="38775385"/>
<name>A0A401G8I8_9APHY</name>
<dbReference type="RefSeq" id="XP_027609381.1">
    <property type="nucleotide sequence ID" value="XM_027753580.1"/>
</dbReference>
<organism evidence="3 4">
    <name type="scientific">Sparassis crispa</name>
    <dbReference type="NCBI Taxonomy" id="139825"/>
    <lineage>
        <taxon>Eukaryota</taxon>
        <taxon>Fungi</taxon>
        <taxon>Dikarya</taxon>
        <taxon>Basidiomycota</taxon>
        <taxon>Agaricomycotina</taxon>
        <taxon>Agaricomycetes</taxon>
        <taxon>Polyporales</taxon>
        <taxon>Sparassidaceae</taxon>
        <taxon>Sparassis</taxon>
    </lineage>
</organism>
<evidence type="ECO:0000259" key="2">
    <source>
        <dbReference type="Pfam" id="PF20151"/>
    </source>
</evidence>
<feature type="transmembrane region" description="Helical" evidence="1">
    <location>
        <begin position="99"/>
        <end position="123"/>
    </location>
</feature>
<accession>A0A401G8I8</accession>
<reference evidence="3 4" key="1">
    <citation type="journal article" date="2018" name="Sci. Rep.">
        <title>Genome sequence of the cauliflower mushroom Sparassis crispa (Hanabiratake) and its association with beneficial usage.</title>
        <authorList>
            <person name="Kiyama R."/>
            <person name="Furutani Y."/>
            <person name="Kawaguchi K."/>
            <person name="Nakanishi T."/>
        </authorList>
    </citation>
    <scope>NUCLEOTIDE SEQUENCE [LARGE SCALE GENOMIC DNA]</scope>
</reference>
<dbReference type="Pfam" id="PF20151">
    <property type="entry name" value="DUF6533"/>
    <property type="match status" value="1"/>
</dbReference>
<comment type="caution">
    <text evidence="3">The sequence shown here is derived from an EMBL/GenBank/DDBJ whole genome shotgun (WGS) entry which is preliminary data.</text>
</comment>
<keyword evidence="1" id="KW-0472">Membrane</keyword>
<dbReference type="InterPro" id="IPR045340">
    <property type="entry name" value="DUF6533"/>
</dbReference>
<sequence length="319" mass="35657">MDTSPQAVLRSLQGISGSVSANRYLTAAGLTLLIYDTVLTLGDEIRLVWFQPIDVTKLVFLFTRYGVISALLSVANVTSGMASHTTKVSVTHAMLCQGWIIAVGVSTILSTASTNFVLIVRVYALYDHRKKILRILIYACVLTFSIGMVFGALALRELIASMIWEPLLYRTCILTSQPHYLVGYWAPQVAFELFTFLLTIFNAAERPRRAQSKLVTDLYRDGFLYIFILFWIRVLNMALSAVPDAAYNLLTPFFTWSVTILTLSRLVLRVEDMRRRAGTMHGHVDALELTLQHEAHVEAAVAGRFPFITVNTVTTEAVI</sequence>
<keyword evidence="1" id="KW-0812">Transmembrane</keyword>
<feature type="domain" description="DUF6533" evidence="2">
    <location>
        <begin position="24"/>
        <end position="68"/>
    </location>
</feature>
<evidence type="ECO:0000313" key="4">
    <source>
        <dbReference type="Proteomes" id="UP000287166"/>
    </source>
</evidence>
<proteinExistence type="predicted"/>
<keyword evidence="4" id="KW-1185">Reference proteome</keyword>
<dbReference type="EMBL" id="BFAD01000001">
    <property type="protein sequence ID" value="GBE78468.1"/>
    <property type="molecule type" value="Genomic_DNA"/>
</dbReference>
<dbReference type="OrthoDB" id="3263597at2759"/>
<feature type="transmembrane region" description="Helical" evidence="1">
    <location>
        <begin position="135"/>
        <end position="164"/>
    </location>
</feature>
<feature type="transmembrane region" description="Helical" evidence="1">
    <location>
        <begin position="223"/>
        <end position="243"/>
    </location>
</feature>
<feature type="transmembrane region" description="Helical" evidence="1">
    <location>
        <begin position="249"/>
        <end position="268"/>
    </location>
</feature>
<evidence type="ECO:0000256" key="1">
    <source>
        <dbReference type="SAM" id="Phobius"/>
    </source>
</evidence>
<dbReference type="AlphaFoldDB" id="A0A401G8I8"/>
<dbReference type="Proteomes" id="UP000287166">
    <property type="component" value="Unassembled WGS sequence"/>
</dbReference>
<feature type="transmembrane region" description="Helical" evidence="1">
    <location>
        <begin position="184"/>
        <end position="203"/>
    </location>
</feature>
<evidence type="ECO:0000313" key="3">
    <source>
        <dbReference type="EMBL" id="GBE78468.1"/>
    </source>
</evidence>
<protein>
    <recommendedName>
        <fullName evidence="2">DUF6533 domain-containing protein</fullName>
    </recommendedName>
</protein>
<feature type="transmembrane region" description="Helical" evidence="1">
    <location>
        <begin position="58"/>
        <end position="79"/>
    </location>
</feature>
<keyword evidence="1" id="KW-1133">Transmembrane helix</keyword>
<gene>
    <name evidence="3" type="ORF">SCP_0113570</name>
</gene>
<dbReference type="InParanoid" id="A0A401G8I8"/>